<comment type="caution">
    <text evidence="2">The sequence shown here is derived from an EMBL/GenBank/DDBJ whole genome shotgun (WGS) entry which is preliminary data.</text>
</comment>
<evidence type="ECO:0000313" key="2">
    <source>
        <dbReference type="EMBL" id="MCJ2183413.1"/>
    </source>
</evidence>
<organism evidence="2 3">
    <name type="scientific">Novosphingobium organovorum</name>
    <dbReference type="NCBI Taxonomy" id="2930092"/>
    <lineage>
        <taxon>Bacteria</taxon>
        <taxon>Pseudomonadati</taxon>
        <taxon>Pseudomonadota</taxon>
        <taxon>Alphaproteobacteria</taxon>
        <taxon>Sphingomonadales</taxon>
        <taxon>Sphingomonadaceae</taxon>
        <taxon>Novosphingobium</taxon>
    </lineage>
</organism>
<proteinExistence type="predicted"/>
<name>A0ABT0BEK5_9SPHN</name>
<protein>
    <recommendedName>
        <fullName evidence="4">Outer membrane protein beta-barrel domain-containing protein</fullName>
    </recommendedName>
</protein>
<dbReference type="InterPro" id="IPR010239">
    <property type="entry name" value="CHP02001"/>
</dbReference>
<evidence type="ECO:0000313" key="3">
    <source>
        <dbReference type="Proteomes" id="UP001162881"/>
    </source>
</evidence>
<dbReference type="EMBL" id="JALHLF010000045">
    <property type="protein sequence ID" value="MCJ2183413.1"/>
    <property type="molecule type" value="Genomic_DNA"/>
</dbReference>
<dbReference type="Pfam" id="PF09694">
    <property type="entry name" value="Gcw_chp"/>
    <property type="match status" value="1"/>
</dbReference>
<keyword evidence="1" id="KW-0732">Signal</keyword>
<accession>A0ABT0BEK5</accession>
<keyword evidence="3" id="KW-1185">Reference proteome</keyword>
<feature type="signal peptide" evidence="1">
    <location>
        <begin position="1"/>
        <end position="27"/>
    </location>
</feature>
<dbReference type="RefSeq" id="WP_244021198.1">
    <property type="nucleotide sequence ID" value="NZ_JALHLF010000045.1"/>
</dbReference>
<dbReference type="Proteomes" id="UP001162881">
    <property type="component" value="Unassembled WGS sequence"/>
</dbReference>
<sequence>MTTRNFPAIIAASLSPLAFLAPIGAHAQATLDASASLEASTDIRDRGLSQTGGKLGVALDGSLPITQNLVIDAKAETLRGSNRNGDSQFGLEIAPHFVASSEGWDFTAGARGHIYADAGELDYVELEGSVSRTLGPAWLTLNADYAPSQDAIGGSNLYLQANLGLGIPGTPLTAYAGVGHTMGTTSNAVRAVRLRPDGDYTDWYLAIERAHLNFTVGMELTGTSIDQDAARDTRYWDNDTGTRVSGYMRVAF</sequence>
<feature type="chain" id="PRO_5046899785" description="Outer membrane protein beta-barrel domain-containing protein" evidence="1">
    <location>
        <begin position="28"/>
        <end position="252"/>
    </location>
</feature>
<evidence type="ECO:0000256" key="1">
    <source>
        <dbReference type="SAM" id="SignalP"/>
    </source>
</evidence>
<reference evidence="2" key="1">
    <citation type="submission" date="2022-03" db="EMBL/GenBank/DDBJ databases">
        <title>Identification of a novel bacterium isolated from mangrove sediments.</title>
        <authorList>
            <person name="Pan X."/>
        </authorList>
    </citation>
    <scope>NUCLEOTIDE SEQUENCE</scope>
    <source>
        <strain evidence="2">B1949</strain>
    </source>
</reference>
<evidence type="ECO:0008006" key="4">
    <source>
        <dbReference type="Google" id="ProtNLM"/>
    </source>
</evidence>
<gene>
    <name evidence="2" type="ORF">MTR62_12040</name>
</gene>